<feature type="domain" description="FATC" evidence="7">
    <location>
        <begin position="3755"/>
        <end position="3787"/>
    </location>
</feature>
<dbReference type="InterPro" id="IPR011009">
    <property type="entry name" value="Kinase-like_dom_sf"/>
</dbReference>
<protein>
    <recommendedName>
        <fullName evidence="10">Non-specific serine/threonine protein kinase</fullName>
    </recommendedName>
</protein>
<dbReference type="InterPro" id="IPR011989">
    <property type="entry name" value="ARM-like"/>
</dbReference>
<dbReference type="Pfam" id="PF20175">
    <property type="entry name" value="Tra1_central"/>
    <property type="match status" value="1"/>
</dbReference>
<dbReference type="GO" id="GO:0000124">
    <property type="term" value="C:SAGA complex"/>
    <property type="evidence" value="ECO:0007669"/>
    <property type="project" value="TreeGrafter"/>
</dbReference>
<reference evidence="8 9" key="1">
    <citation type="submission" date="2019-09" db="EMBL/GenBank/DDBJ databases">
        <title>Draft genome of the ectomycorrhizal ascomycete Sphaerosporella brunnea.</title>
        <authorList>
            <consortium name="DOE Joint Genome Institute"/>
            <person name="Benucci G.M."/>
            <person name="Marozzi G."/>
            <person name="Antonielli L."/>
            <person name="Sanchez S."/>
            <person name="Marco P."/>
            <person name="Wang X."/>
            <person name="Falini L.B."/>
            <person name="Barry K."/>
            <person name="Haridas S."/>
            <person name="Lipzen A."/>
            <person name="Labutti K."/>
            <person name="Grigoriev I.V."/>
            <person name="Murat C."/>
            <person name="Martin F."/>
            <person name="Albertini E."/>
            <person name="Donnini D."/>
            <person name="Bonito G."/>
        </authorList>
    </citation>
    <scope>NUCLEOTIDE SEQUENCE [LARGE SCALE GENOMIC DNA]</scope>
    <source>
        <strain evidence="8 9">Sb_GMNB300</strain>
    </source>
</reference>
<feature type="region of interest" description="Disordered" evidence="4">
    <location>
        <begin position="3181"/>
        <end position="3256"/>
    </location>
</feature>
<dbReference type="InterPro" id="IPR050517">
    <property type="entry name" value="DDR_Repair_Kinase"/>
</dbReference>
<dbReference type="InterPro" id="IPR003151">
    <property type="entry name" value="PIK-rel_kinase_FAT"/>
</dbReference>
<evidence type="ECO:0000256" key="4">
    <source>
        <dbReference type="SAM" id="MobiDB-lite"/>
    </source>
</evidence>
<dbReference type="InterPro" id="IPR016024">
    <property type="entry name" value="ARM-type_fold"/>
</dbReference>
<dbReference type="PANTHER" id="PTHR11139:SF1">
    <property type="entry name" value="TRANSFORMATION_TRANSCRIPTION DOMAIN-ASSOCIATED PROTEIN"/>
    <property type="match status" value="1"/>
</dbReference>
<sequence length="3787" mass="431422">MAGAGADVYAARLPDPNTDVKTKLQLASELRDSIDLFTHTVPSEYTKFLQKIMPVFLQILKGPPVFISTSPEQKLRNMILDTIHRLPFTPPEALEPWRTDVLTLLMDLVRTENEENAVLCMKTIMDFQRTYQKQLGDQVQPFLDLIMDMFSQMPKAVKDTFDTPAALGATPAIPGTPGNSQNYPMSPLVPGADPAADAQQPAKMLTKGMQSFKVLAECPIIVVSLFQAHRNSVNKNVKLFAPLIKDMLQLQAGPQKEAHEFAKEKGKNFTGVSPRIKNRVAFGEFITAQVKTMSFLAYVLRVYANQLSDFLPSLPDIVVRLLKDCPRERSGARKELLVATRHIINFNFRRIFLRKIDELLDERVLIGDGLTVYETMRPLAYSMLADLIHHVREQLKPDQIRRTVDVYTKNLHDNFPGTSFQTMSAKLLLNLAEFIAKLEDKQEARHFLIMILDAIAEKFAAMNRQYPNAVKQSKLNKKLREEGKMDEDPPEDTTKEDYDEIDIFTATPIKTSNPRERGSDPVADNKFLFKNLMNGLKSMLFSLRACNPPSPPGENMPSNWNEVAFGFSAEEVNIIIKLFREGARVFRYYKDLDAQESSDTIVTHFMAPNGKEEKELLETFATVFHCIDPATFHEVFHSEIPFLYEMMFEHSALLHVPQFFLASEATSPSFCGMLLQFLMNNIEDVGTDDPKKSQVLLRLFKLSFMAVTLFSAQNEVVLLPHVRDIVLKSLSLATTAAEPMNYFYLLRSLFRSIGGGRFEHLYKEILPLLEVLLENLNTQLNSARKPQERDLYVELCLTVPARLSNLLPHLSYLMKPLVVALRAGQELVSKGLKTLELCVDNLTPDYLDPIMAPYIDDLMSALWEHLKPLPYNHFHSHTTMRILGKLGGRNRKFLTHPPELSYKPHSDDTSSINVKLIGAPGERPFPILHMVDLALSKIVEMKVLKTDQEKKSDLFYKQQSLRYLSSTLKLFIGYDQLPEDFLQMVRLYANDLYEGSADASESVVAISDRSKSVFKKHEQEAILRKLIQAVMHATAIEQLAEEASTLAFDVCRHFTILEIGRAVIEMRQRKQPFAVDGGEGPMHLDSRVLADAIGDCLSSERKDVQETAKKAMQVIFDAAAVLFGSEEKVHRLPFFVYLSRTFCHNCYEEEWYPKFGGVKGIRSLVEDLKLGDEWLKERQNDFVRALLYVIKDIPQDLPAITRESAQDTLTLVLQTCNKGIPKEEFTRYHSKSFNLCALLFVEISNPNKHVRETVQNAFVILEEIVGAPKHTLMQPVKERLLTPIFNKPLRALPFASQIGYIDAITYCLKLEPSFLEFNEEMNRLMMEALALADADDEQLSNNRLAEHRTTESVLNLRVVCIKLLSTAILAPEFNTPDKASSRARIISVFFKSLYYKAPEVIEAANNGLKGVLQQTNKLPRDLLQSGLRPILMNLSDPKRLNVAGLEGLARLLELLTNYFKVEIGARLLDHLKTLADTSFLQQTSSKLLEQNPVIKIIAAILNVFHLLPPAAVGFMNNLFTIVLDLEEKLRRTQHSPVRVPLLKFINRYPSESWKHIQPKMTDMKYGRLFAQLLSDKEFSKPLRDVLQEDVAGLLSHLVVLKESPDAEPPDERTDAERYVATINAINIVKSVAPFASKEWMQANRDLMDRLLKVAVELREKSKAGEVPIPIKLAVEQASATAVEIFMIYLTEVDNDLDFLFRVIEATTSDKRARTTNILTHHIYEKIICKGTIEQWRNIINKCLGLYSTNASQETKTFAFHYLVNPILAMDKKRGSPVIKGEKLVDKNLIENVHKHIWKPNLGDLGDEHAQGLYAQGLDHSRMELLQMSALLIRDHQQSLAEARKDVIKFGWNYIKLEDIVNKQAAYVLIAFFIKHFDTPSKIVIQIYVALLKAHQHEGRPLVTQALELIAPVLKKRVPTRPEDKYPIWARWPRRILSEEGHNPHQMTNIFQFLVRHDDLFFDSREHFATWIVTALPKLVFQIPNPSTEYKKLFIKLVTLIWKWEQHRVATARASDSPEVSPPRKRKLDTMMTGIPQSVSQIGAAGTDAIPTQLRTLVIRHLVQFICRLPEKYSGKPDEPCTKALQLLRDFLGPEYWGGLEIDLFPKIMTEYLVTNDITDNTLAGFVNSLNVLNVIMDLKTDEWIMQQLPQIQTYLDKPLRSDSAEVQESLQPVLARVLTALPIEKVEGEDEDEEPKESPESQFIASLGNIVQENLNTNLMSSVHILHTLSIKRPGVIDDHISALMKAFQKLGKDHLSVPAVGQPGSIVLANGAKPETPGGNTQMFDPDTTTKLLCMVIDVSASRVSVLHDQRRPFLSVMAQLVEKSTSTTLCKKILGIVENWVFRSTETFPTLKEKTAVLSKMLSFESRPNDPELCNSFLELVIKIYEDPVITKTELTVRLEHAFLVGTRAKDVNMRNRFLQIFDRSISRTVSNRFSFVMTTQNWESLSDSYWLHQATHLLFGSVEMDQRVELHNEDLRVMPASSMFLTYGAKDPRKSDVMLDDKFEEFMCKHKKFLQSLADVRSADILEPVRQLQHLDPKCGHDIWVSLFPLCWSAMGKEDRIDLSRGMVSLLAKDWHSRAMDKRPNVIQSLLEGVELARPKLNLPAHLVKYLSRNYDAWYTALHLLEENVIRPPVEAPVVRDSNLDALTEMYATVCEEDMFYGLWRRRANYIETNSAISFEQHGMWDKAQQMYETAQINARTAMLPFSASEYMLWEDHWVICAQKLQQWEILSEFAKHENYPDLMLECGWRLIDNWNGSEGERMDQTIKSLMDAPTPRRFFFAAFMALQKVHQKAEVPTEFSRLCDEAIQLSLRKWHSLPKKITQAHIPLLQTFQQLVELHDASVIYASLNATTAQNLDAKSQELKMLLGTWRDRLPNVWDDINAWHDLVTWRQHIFHSINQTYLPLLPSQNQSAGGNSNSYGYRGYHETAWIINRFAHVARKHQLPEVCINQLSKIYTLPNIEIQEAFLKLREQAKCHYQNPNELTQGLEVINNTNLGYFAAQQKAEFYTLKGMFLSKLKQKDEANEAFSLALYHDLKLPKAWAQWGHYNDQLFKENPSDMGPAGNAVSCYLEAAGLYKNGKARKLLGRVLWLLSLDDATASISAAFDAYKGDVPVWYWITYIPQLLTSLSHKEARLARAILIKIAKNYPQALYFLLRTSREDYQVIKKQTAAAAASRKTGSPVIAQGQVPPRPGSAQPTPNGVPDGVGRAGSPLQNATVPGQPGAAGSPTMPTAQPNAASPAPPGQNQAPQPHVKRLPWEYAEEIMSVLKTAFPLLALSMETMGDQISKFFKCPPDEDAYRLIVALLNDALQWIARMNPALEDSKLPPSTEANISRFAETILPAHIRVAFEEDFVKEKPNLYKYIERLRRWRDRFEEKLDRRPPYQNLESYSPHLSEFRFQKFDDVEVPGQYLVHKDGNKDFVRIDRFLPKVDVIRGYGICHRRLKMRGHDGSIHAFAVQHPAARHCRREERILQLFRIFNGVLSRRKETRRRNLNFHLPLMVPLAPHLRLVQDDASYISLQGIFEDHCRQIGINKDDPIVFALKKVIASLEPSRTGQQAVDPNVKLEIFNAIQEKFVPSTVVLEFLSSSYPSFSEFFLFRRQFSYQFAALTFLTYVMTMSNRYPHKMFISRATGNIWGSELIPALASTNPAFHSNEPVPFRLTPNIQTLMGPIALEGIFSCAVMTIARCLSEPDFELEQHLSVFVRDEMIFWFTQQHRSGLGEQQLREKVQQNSEFIIKKTASLAQPGAGKLPANQTVIDLISKAVNPANLSQLDHLWMPYL</sequence>
<dbReference type="InterPro" id="IPR036940">
    <property type="entry name" value="PI3/4_kinase_cat_sf"/>
</dbReference>
<dbReference type="SMART" id="SM00146">
    <property type="entry name" value="PI3Kc"/>
    <property type="match status" value="1"/>
</dbReference>
<dbReference type="Pfam" id="PF00454">
    <property type="entry name" value="PI3_PI4_kinase"/>
    <property type="match status" value="1"/>
</dbReference>
<keyword evidence="9" id="KW-1185">Reference proteome</keyword>
<feature type="compositionally biased region" description="Low complexity" evidence="4">
    <location>
        <begin position="3236"/>
        <end position="3256"/>
    </location>
</feature>
<dbReference type="SMART" id="SM01343">
    <property type="entry name" value="FATC"/>
    <property type="match status" value="1"/>
</dbReference>
<evidence type="ECO:0000313" key="9">
    <source>
        <dbReference type="Proteomes" id="UP000326924"/>
    </source>
</evidence>
<dbReference type="Proteomes" id="UP000326924">
    <property type="component" value="Unassembled WGS sequence"/>
</dbReference>
<dbReference type="EMBL" id="VXIS01000095">
    <property type="protein sequence ID" value="KAA8905833.1"/>
    <property type="molecule type" value="Genomic_DNA"/>
</dbReference>
<comment type="caution">
    <text evidence="8">The sequence shown here is derived from an EMBL/GenBank/DDBJ whole genome shotgun (WGS) entry which is preliminary data.</text>
</comment>
<feature type="domain" description="FAT" evidence="6">
    <location>
        <begin position="2610"/>
        <end position="3166"/>
    </location>
</feature>
<dbReference type="InterPro" id="IPR003152">
    <property type="entry name" value="FATC_dom"/>
</dbReference>
<organism evidence="8 9">
    <name type="scientific">Sphaerosporella brunnea</name>
    <dbReference type="NCBI Taxonomy" id="1250544"/>
    <lineage>
        <taxon>Eukaryota</taxon>
        <taxon>Fungi</taxon>
        <taxon>Dikarya</taxon>
        <taxon>Ascomycota</taxon>
        <taxon>Pezizomycotina</taxon>
        <taxon>Pezizomycetes</taxon>
        <taxon>Pezizales</taxon>
        <taxon>Pyronemataceae</taxon>
        <taxon>Sphaerosporella</taxon>
    </lineage>
</organism>
<dbReference type="PROSITE" id="PS51190">
    <property type="entry name" value="FATC"/>
    <property type="match status" value="1"/>
</dbReference>
<dbReference type="Gene3D" id="1.10.1070.11">
    <property type="entry name" value="Phosphatidylinositol 3-/4-kinase, catalytic domain"/>
    <property type="match status" value="1"/>
</dbReference>
<evidence type="ECO:0000259" key="7">
    <source>
        <dbReference type="PROSITE" id="PS51190"/>
    </source>
</evidence>
<evidence type="ECO:0000259" key="6">
    <source>
        <dbReference type="PROSITE" id="PS51189"/>
    </source>
</evidence>
<dbReference type="InParanoid" id="A0A5J5EXI1"/>
<feature type="domain" description="PI3K/PI4K catalytic" evidence="5">
    <location>
        <begin position="3433"/>
        <end position="3758"/>
    </location>
</feature>
<evidence type="ECO:0000256" key="1">
    <source>
        <dbReference type="ARBA" id="ARBA00007234"/>
    </source>
</evidence>
<dbReference type="GO" id="GO:0035267">
    <property type="term" value="C:NuA4 histone acetyltransferase complex"/>
    <property type="evidence" value="ECO:0007669"/>
    <property type="project" value="TreeGrafter"/>
</dbReference>
<evidence type="ECO:0000313" key="8">
    <source>
        <dbReference type="EMBL" id="KAA8905833.1"/>
    </source>
</evidence>
<accession>A0A5J5EXI1</accession>
<comment type="subunit">
    <text evidence="2">Associates with DNA double-strand breaks.</text>
</comment>
<evidence type="ECO:0008006" key="10">
    <source>
        <dbReference type="Google" id="ProtNLM"/>
    </source>
</evidence>
<dbReference type="InterPro" id="IPR014009">
    <property type="entry name" value="PIK_FAT"/>
</dbReference>
<dbReference type="InterPro" id="IPR046805">
    <property type="entry name" value="Tra1_ring"/>
</dbReference>
<dbReference type="Pfam" id="PF02259">
    <property type="entry name" value="FAT"/>
    <property type="match status" value="1"/>
</dbReference>
<dbReference type="PROSITE" id="PS51189">
    <property type="entry name" value="FAT"/>
    <property type="match status" value="1"/>
</dbReference>
<dbReference type="PANTHER" id="PTHR11139">
    <property type="entry name" value="ATAXIA TELANGIECTASIA MUTATED ATM -RELATED"/>
    <property type="match status" value="1"/>
</dbReference>
<evidence type="ECO:0000256" key="3">
    <source>
        <dbReference type="ARBA" id="ARBA00025079"/>
    </source>
</evidence>
<dbReference type="PROSITE" id="PS50290">
    <property type="entry name" value="PI3_4_KINASE_3"/>
    <property type="match status" value="1"/>
</dbReference>
<dbReference type="Gene3D" id="1.25.10.10">
    <property type="entry name" value="Leucine-rich Repeat Variant"/>
    <property type="match status" value="1"/>
</dbReference>
<dbReference type="GO" id="GO:0006281">
    <property type="term" value="P:DNA repair"/>
    <property type="evidence" value="ECO:0007669"/>
    <property type="project" value="TreeGrafter"/>
</dbReference>
<evidence type="ECO:0000259" key="5">
    <source>
        <dbReference type="PROSITE" id="PS50290"/>
    </source>
</evidence>
<name>A0A5J5EXI1_9PEZI</name>
<comment type="function">
    <text evidence="3">Serine/threonine protein kinase which activates checkpoint signaling upon genotoxic stresses such as ionizing radiation (IR), ultraviolet light (UV), or DNA replication stalling, thereby acting as a DNA damage sensor. Recognizes the substrate consensus sequence [ST]-Q. Phosphorylates histone H2A to form H2AS128ph (gamma-H2A) at sites of DNA damage, involved in the regulation of DNA damage response mechanism. Required for the control of telomere length and genome stability.</text>
</comment>
<dbReference type="OrthoDB" id="5570127at2759"/>
<dbReference type="CDD" id="cd05163">
    <property type="entry name" value="PIKK_TRRAP"/>
    <property type="match status" value="1"/>
</dbReference>
<dbReference type="GO" id="GO:0006355">
    <property type="term" value="P:regulation of DNA-templated transcription"/>
    <property type="evidence" value="ECO:0007669"/>
    <property type="project" value="TreeGrafter"/>
</dbReference>
<dbReference type="InterPro" id="IPR000403">
    <property type="entry name" value="PI3/4_kinase_cat_dom"/>
</dbReference>
<dbReference type="Pfam" id="PF20206">
    <property type="entry name" value="Tra1_ring"/>
    <property type="match status" value="1"/>
</dbReference>
<evidence type="ECO:0000256" key="2">
    <source>
        <dbReference type="ARBA" id="ARBA00011370"/>
    </source>
</evidence>
<dbReference type="FunCoup" id="A0A5J5EXI1">
    <property type="interactions" value="1157"/>
</dbReference>
<dbReference type="GO" id="GO:0005634">
    <property type="term" value="C:nucleus"/>
    <property type="evidence" value="ECO:0007669"/>
    <property type="project" value="TreeGrafter"/>
</dbReference>
<dbReference type="SUPFAM" id="SSF48371">
    <property type="entry name" value="ARM repeat"/>
    <property type="match status" value="3"/>
</dbReference>
<comment type="similarity">
    <text evidence="1">Belongs to the PI3/PI4-kinase family. TRA1 subfamily.</text>
</comment>
<proteinExistence type="inferred from homology"/>
<dbReference type="InterPro" id="IPR046807">
    <property type="entry name" value="Tra1_central"/>
</dbReference>
<dbReference type="Pfam" id="PF02260">
    <property type="entry name" value="FATC"/>
    <property type="match status" value="1"/>
</dbReference>
<dbReference type="SUPFAM" id="SSF56112">
    <property type="entry name" value="Protein kinase-like (PK-like)"/>
    <property type="match status" value="1"/>
</dbReference>
<gene>
    <name evidence="8" type="ORF">FN846DRAFT_907255</name>
</gene>